<dbReference type="SUPFAM" id="SSF56219">
    <property type="entry name" value="DNase I-like"/>
    <property type="match status" value="1"/>
</dbReference>
<dbReference type="SUPFAM" id="SSF81631">
    <property type="entry name" value="PAP/OAS1 substrate-binding domain"/>
    <property type="match status" value="1"/>
</dbReference>
<evidence type="ECO:0000313" key="3">
    <source>
        <dbReference type="EMBL" id="CAF1290023.1"/>
    </source>
</evidence>
<feature type="domain" description="Endonuclease/exonuclease/phosphatase" evidence="1">
    <location>
        <begin position="325"/>
        <end position="505"/>
    </location>
</feature>
<dbReference type="GO" id="GO:0003824">
    <property type="term" value="F:catalytic activity"/>
    <property type="evidence" value="ECO:0007669"/>
    <property type="project" value="InterPro"/>
</dbReference>
<proteinExistence type="predicted"/>
<protein>
    <recommendedName>
        <fullName evidence="6">Polynucleotide adenylyltransferase</fullName>
    </recommendedName>
</protein>
<dbReference type="Pfam" id="PF04457">
    <property type="entry name" value="MJ1316"/>
    <property type="match status" value="1"/>
</dbReference>
<reference evidence="3" key="1">
    <citation type="submission" date="2021-02" db="EMBL/GenBank/DDBJ databases">
        <authorList>
            <person name="Nowell W R."/>
        </authorList>
    </citation>
    <scope>NUCLEOTIDE SEQUENCE</scope>
</reference>
<dbReference type="Gene3D" id="3.60.10.10">
    <property type="entry name" value="Endonuclease/exonuclease/phosphatase"/>
    <property type="match status" value="1"/>
</dbReference>
<dbReference type="Proteomes" id="UP000681722">
    <property type="component" value="Unassembled WGS sequence"/>
</dbReference>
<dbReference type="PANTHER" id="PTHR37474:SF1">
    <property type="entry name" value="2'-5' RNA LIGASE FAMILY PROTEIN"/>
    <property type="match status" value="1"/>
</dbReference>
<dbReference type="Proteomes" id="UP000663829">
    <property type="component" value="Unassembled WGS sequence"/>
</dbReference>
<dbReference type="InterPro" id="IPR009097">
    <property type="entry name" value="Cyclic_Pdiesterase"/>
</dbReference>
<evidence type="ECO:0000313" key="4">
    <source>
        <dbReference type="EMBL" id="CAF4094990.1"/>
    </source>
</evidence>
<evidence type="ECO:0000313" key="5">
    <source>
        <dbReference type="Proteomes" id="UP000663829"/>
    </source>
</evidence>
<name>A0A815CWN7_9BILA</name>
<organism evidence="3 5">
    <name type="scientific">Didymodactylos carnosus</name>
    <dbReference type="NCBI Taxonomy" id="1234261"/>
    <lineage>
        <taxon>Eukaryota</taxon>
        <taxon>Metazoa</taxon>
        <taxon>Spiralia</taxon>
        <taxon>Gnathifera</taxon>
        <taxon>Rotifera</taxon>
        <taxon>Eurotatoria</taxon>
        <taxon>Bdelloidea</taxon>
        <taxon>Philodinida</taxon>
        <taxon>Philodinidae</taxon>
        <taxon>Didymodactylos</taxon>
    </lineage>
</organism>
<keyword evidence="5" id="KW-1185">Reference proteome</keyword>
<feature type="domain" description="MJ1316 RNA cyclic group end recognition" evidence="2">
    <location>
        <begin position="176"/>
        <end position="243"/>
    </location>
</feature>
<comment type="caution">
    <text evidence="3">The sequence shown here is derived from an EMBL/GenBank/DDBJ whole genome shotgun (WGS) entry which is preliminary data.</text>
</comment>
<dbReference type="InterPro" id="IPR005135">
    <property type="entry name" value="Endo/exonuclease/phosphatase"/>
</dbReference>
<dbReference type="SUPFAM" id="SSF81301">
    <property type="entry name" value="Nucleotidyltransferase"/>
    <property type="match status" value="1"/>
</dbReference>
<dbReference type="PANTHER" id="PTHR37474">
    <property type="entry name" value="RNA LIGASE/CYCLIC NUCLEOTIDE PHOSPHODIESTERASE"/>
    <property type="match status" value="1"/>
</dbReference>
<dbReference type="Pfam" id="PF13563">
    <property type="entry name" value="2_5_RNA_ligase2"/>
    <property type="match status" value="1"/>
</dbReference>
<gene>
    <name evidence="3" type="ORF">GPM918_LOCUS27987</name>
    <name evidence="4" type="ORF">SRO942_LOCUS28417</name>
</gene>
<dbReference type="OrthoDB" id="10263155at2759"/>
<dbReference type="SUPFAM" id="SSF55144">
    <property type="entry name" value="LigT-like"/>
    <property type="match status" value="1"/>
</dbReference>
<evidence type="ECO:0000259" key="2">
    <source>
        <dbReference type="Pfam" id="PF04457"/>
    </source>
</evidence>
<dbReference type="InterPro" id="IPR036691">
    <property type="entry name" value="Endo/exonu/phosph_ase_sf"/>
</dbReference>
<evidence type="ECO:0000259" key="1">
    <source>
        <dbReference type="Pfam" id="PF03372"/>
    </source>
</evidence>
<dbReference type="EMBL" id="CAJOBC010032198">
    <property type="protein sequence ID" value="CAF4094990.1"/>
    <property type="molecule type" value="Genomic_DNA"/>
</dbReference>
<accession>A0A815CWN7</accession>
<dbReference type="Gene3D" id="1.10.1410.10">
    <property type="match status" value="1"/>
</dbReference>
<dbReference type="Pfam" id="PF03372">
    <property type="entry name" value="Exo_endo_phos"/>
    <property type="match status" value="1"/>
</dbReference>
<dbReference type="InterPro" id="IPR040459">
    <property type="entry name" value="MJ1316"/>
</dbReference>
<dbReference type="Gene3D" id="3.90.1140.10">
    <property type="entry name" value="Cyclic phosphodiesterase"/>
    <property type="match status" value="1"/>
</dbReference>
<sequence>MSEHCPCTRNLTIREKSLSMLIRICQFNTMAGQESDINNEVSFVDTLVKQLHTELKLDVQIRESGDFESFCVKLNYDLNLQFLFDSARTQEILTTSNVYELRLTKSNNCTLTNDIWTQIKTYFENEIKQSQVTIYDLIQRLQDKILLLATAARIKPNKSKKSLSQQQEAAAETKFRDTISIFNRISWDKSIDPKTVTIGYLDRFKGIQEIAFSEWKKVLDHEYGVPMHRVRYYKINNQIVWDRTRKYDILTGSETIQTTMGNDSEQRSLEVSNNIITHEGVYKYDIETKQWMICSIETSLKPMNENDRDDIIPSESLLPDRCHFLTWNILFDYHHKTKIYSSERYRHILNILKSLLPDIVCLQEVTYEFLELLLSEAWLKNENYHVVIMKNIILSQNLKYKEQNYYGQILLSKNIRPYSVHFLPLLTNEEQEEKTTTMKTTKEIILARFGLKSSTNNIIDIINLHLHSNRSKNADNKRCNSLKHLISNMQNLSDNLLLMGDFNFGDNDMKEQDFLHNQMFNDLWKDVYDLEENPGYTFDPSHNLCAKITSDTMINRRVDRYLLQSKLNYDIEHLNMIGLETYIVNSQDDISLNPSDHYGLQCVLHLKGRKITPKSSIVIIPPYHTWSQIQSIREVYDPSYTRWPPHINLIYPFYEEYDERLLFELRLLLTKQEPFEIDLNEIDDFKENNIAYIKLTDESKKLVQNMYEQLKQLYPQCCKKMNKQNNGKYTPHMTVAQFKQNNTQTNNKKMDKPVLVLNDPIHFLVNSIYVIRRTDDTPFHIEYQMPLGSVLERLNYSQLNCDISLRDFFNSENLYENEISYNMKLEKFQHLNDCFKQIFSNMTLERYTSDYYTYGSFRLGLNGADLDTVFVLRECDFYDRTKETDFDRMIASDESKLNILNILEQQIQIMNDVIECRHIQALYSLIAVLFKDNTRVEIFVDIKEKLMLNNQLVKNNGLMYFEDPVHGVHDAEQLLSYIRCPYIFQYLLTFIRQWSQSVGLYGHVYGYLSGYSYAVLTAIVCHEYFDENYHCIQSLSDLENFTLDQFFDLVRYFFDYYSKFNWSHESVRIYPKRKAYYHRDTTVNNNDVKFKGAMRILHPLPPFMNTARGTTKITRDLIVEGFKNVSNYMEKNVSNESNMSILKNILHMKKQFPHTKCSDGSILQLKLTACSSLELGEWIGWVKSRLTRFINDCIDECHLYVQTENEFNLSKNESDVDASFVATYLFAFAETCENISQNRVFSHCLNNFLDQFKLYPSRTSTMKSSHKLISLHEWKMENEQPKSQRIRTK</sequence>
<evidence type="ECO:0008006" key="6">
    <source>
        <dbReference type="Google" id="ProtNLM"/>
    </source>
</evidence>
<dbReference type="EMBL" id="CAJNOQ010012010">
    <property type="protein sequence ID" value="CAF1290023.1"/>
    <property type="molecule type" value="Genomic_DNA"/>
</dbReference>
<dbReference type="InterPro" id="IPR043519">
    <property type="entry name" value="NT_sf"/>
</dbReference>